<organism evidence="1 2">
    <name type="scientific">Carpinus fangiana</name>
    <dbReference type="NCBI Taxonomy" id="176857"/>
    <lineage>
        <taxon>Eukaryota</taxon>
        <taxon>Viridiplantae</taxon>
        <taxon>Streptophyta</taxon>
        <taxon>Embryophyta</taxon>
        <taxon>Tracheophyta</taxon>
        <taxon>Spermatophyta</taxon>
        <taxon>Magnoliopsida</taxon>
        <taxon>eudicotyledons</taxon>
        <taxon>Gunneridae</taxon>
        <taxon>Pentapetalae</taxon>
        <taxon>rosids</taxon>
        <taxon>fabids</taxon>
        <taxon>Fagales</taxon>
        <taxon>Betulaceae</taxon>
        <taxon>Carpinus</taxon>
    </lineage>
</organism>
<accession>A0A5N6R1P1</accession>
<proteinExistence type="predicted"/>
<dbReference type="AlphaFoldDB" id="A0A5N6R1P1"/>
<dbReference type="EMBL" id="CM017323">
    <property type="protein sequence ID" value="KAE8023676.1"/>
    <property type="molecule type" value="Genomic_DNA"/>
</dbReference>
<sequence>MLRFQPNNHGGGNKASRFLQVGINVEGGRKGVIWIPEGRNGSGWRRFANELRLFLSSKEKGLDLEVSKIPPSVGVRTGRSYAEVTRAALGPEVRFMPIPQSSSPLDVFPFLGKGCEGAEKRKAVDCFELELPVSKSQKAVGISSVVATTELSKKMMEGFFVICWLMKLLGFSQTDLVRVFDGLGAGPLGGMQVKPNSVMGLDLVSDPGLELDPCVDIVLGLDMIPGSDMALGSDMDSAEKLGPGLDPILLLDPVLSPDLAMVSGTVLDQPATKPSSFASLHSMRVSNGSSDVPETTLATQMSLPPMGFLLGYGRAELGLSVQDTSRGSGIHGELVSATAVRGDRASDFQLGSLVHAGNLPSDPFTSALTSSANSSEIQVSPVPFPSPTFTSAAIVDSGLNKSQKWLIEYFREVVKGNVTHMAIFKDLEESFRKACKEDHEGLFFEEDRDLVATKEELERVLGGHWLGVGDDAAQRKNSNPMRGFLRRGFLIPSPTEKKKSHSSSRVAVKKDREDGFLFLFLRRSANNPGLFLGRVKVRIEAFEGGADDVVERRVPSPAHGVVGGRVVVVAAAAAEGEGVGRGGVEWSSGWKFGD</sequence>
<protein>
    <submittedName>
        <fullName evidence="1">Uncharacterized protein</fullName>
    </submittedName>
</protein>
<reference evidence="1 2" key="1">
    <citation type="submission" date="2019-06" db="EMBL/GenBank/DDBJ databases">
        <title>A chromosomal-level reference genome of Carpinus fangiana (Coryloideae, Betulaceae).</title>
        <authorList>
            <person name="Yang X."/>
            <person name="Wang Z."/>
            <person name="Zhang L."/>
            <person name="Hao G."/>
            <person name="Liu J."/>
            <person name="Yang Y."/>
        </authorList>
    </citation>
    <scope>NUCLEOTIDE SEQUENCE [LARGE SCALE GENOMIC DNA]</scope>
    <source>
        <strain evidence="1">Cfa_2016G</strain>
        <tissue evidence="1">Leaf</tissue>
    </source>
</reference>
<dbReference type="Proteomes" id="UP000327013">
    <property type="component" value="Chromosome 3"/>
</dbReference>
<keyword evidence="2" id="KW-1185">Reference proteome</keyword>
<evidence type="ECO:0000313" key="2">
    <source>
        <dbReference type="Proteomes" id="UP000327013"/>
    </source>
</evidence>
<name>A0A5N6R1P1_9ROSI</name>
<gene>
    <name evidence="1" type="ORF">FH972_009348</name>
</gene>
<evidence type="ECO:0000313" key="1">
    <source>
        <dbReference type="EMBL" id="KAE8023676.1"/>
    </source>
</evidence>